<dbReference type="Gene3D" id="1.20.1050.10">
    <property type="match status" value="1"/>
</dbReference>
<evidence type="ECO:0000259" key="7">
    <source>
        <dbReference type="PROSITE" id="PS50405"/>
    </source>
</evidence>
<dbReference type="InterPro" id="IPR004045">
    <property type="entry name" value="Glutathione_S-Trfase_N"/>
</dbReference>
<comment type="caution">
    <text evidence="8">The sequence shown here is derived from an EMBL/GenBank/DDBJ whole genome shotgun (WGS) entry which is preliminary data.</text>
</comment>
<dbReference type="SFLD" id="SFLDG00363">
    <property type="entry name" value="AMPS_(cytGST):_Alpha-__Mu-__Pi"/>
    <property type="match status" value="1"/>
</dbReference>
<dbReference type="FunFam" id="3.40.30.10:FF:000258">
    <property type="entry name" value="Glutathione S-transferase"/>
    <property type="match status" value="1"/>
</dbReference>
<dbReference type="InterPro" id="IPR036282">
    <property type="entry name" value="Glutathione-S-Trfase_C_sf"/>
</dbReference>
<dbReference type="EC" id="2.5.1.18" evidence="1"/>
<dbReference type="Proteomes" id="UP001201812">
    <property type="component" value="Unassembled WGS sequence"/>
</dbReference>
<evidence type="ECO:0000256" key="5">
    <source>
        <dbReference type="ARBA" id="ARBA00078118"/>
    </source>
</evidence>
<dbReference type="InterPro" id="IPR010987">
    <property type="entry name" value="Glutathione-S-Trfase_C-like"/>
</dbReference>
<dbReference type="GO" id="GO:0006749">
    <property type="term" value="P:glutathione metabolic process"/>
    <property type="evidence" value="ECO:0007669"/>
    <property type="project" value="TreeGrafter"/>
</dbReference>
<evidence type="ECO:0000256" key="3">
    <source>
        <dbReference type="ARBA" id="ARBA00038317"/>
    </source>
</evidence>
<dbReference type="PANTHER" id="PTHR11571">
    <property type="entry name" value="GLUTATHIONE S-TRANSFERASE"/>
    <property type="match status" value="1"/>
</dbReference>
<dbReference type="InterPro" id="IPR050213">
    <property type="entry name" value="GST_superfamily"/>
</dbReference>
<sequence length="211" mass="24990">MVHYKLHYFDSRGWAEPIRLILQYAGQKYYEERYSIPDWETYWPEKKKAFPYEKVPVLEVDGKQLAECYAIARFLALQYDLAGRDAWERAKVDEIADFHKDVAREIAPYFQTKRGYREGDAAKLRESVFLPALEKYFPFFLKRLQESGSGYFVKSGITWVDFLVADYLTNVVIHGDGVLESQFPNLEEYRQRILRNPKIKDYISSRKQSDI</sequence>
<dbReference type="SUPFAM" id="SSF47616">
    <property type="entry name" value="GST C-terminal domain-like"/>
    <property type="match status" value="1"/>
</dbReference>
<accession>A0AAD4N321</accession>
<dbReference type="SFLD" id="SFLDS00019">
    <property type="entry name" value="Glutathione_Transferase_(cytos"/>
    <property type="match status" value="1"/>
</dbReference>
<dbReference type="AlphaFoldDB" id="A0AAD4N321"/>
<proteinExistence type="inferred from homology"/>
<dbReference type="PROSITE" id="PS50405">
    <property type="entry name" value="GST_CTER"/>
    <property type="match status" value="1"/>
</dbReference>
<keyword evidence="9" id="KW-1185">Reference proteome</keyword>
<name>A0AAD4N321_9BILA</name>
<dbReference type="FunFam" id="1.20.1050.10:FF:000031">
    <property type="entry name" value="Glutathione S-Transferase"/>
    <property type="match status" value="1"/>
</dbReference>
<dbReference type="SFLD" id="SFLDG01205">
    <property type="entry name" value="AMPS.1"/>
    <property type="match status" value="1"/>
</dbReference>
<dbReference type="EMBL" id="JAKKPZ010000029">
    <property type="protein sequence ID" value="KAI1709687.1"/>
    <property type="molecule type" value="Genomic_DNA"/>
</dbReference>
<dbReference type="Pfam" id="PF02798">
    <property type="entry name" value="GST_N"/>
    <property type="match status" value="1"/>
</dbReference>
<dbReference type="GO" id="GO:0004364">
    <property type="term" value="F:glutathione transferase activity"/>
    <property type="evidence" value="ECO:0007669"/>
    <property type="project" value="UniProtKB-EC"/>
</dbReference>
<dbReference type="PROSITE" id="PS50404">
    <property type="entry name" value="GST_NTER"/>
    <property type="match status" value="1"/>
</dbReference>
<protein>
    <recommendedName>
        <fullName evidence="1">glutathione transferase</fullName>
        <ecNumber evidence="1">2.5.1.18</ecNumber>
    </recommendedName>
    <alternativeName>
        <fullName evidence="5">GST class-sigma</fullName>
    </alternativeName>
</protein>
<dbReference type="InterPro" id="IPR036249">
    <property type="entry name" value="Thioredoxin-like_sf"/>
</dbReference>
<dbReference type="Pfam" id="PF14497">
    <property type="entry name" value="GST_C_3"/>
    <property type="match status" value="1"/>
</dbReference>
<evidence type="ECO:0000313" key="8">
    <source>
        <dbReference type="EMBL" id="KAI1709687.1"/>
    </source>
</evidence>
<reference evidence="8" key="1">
    <citation type="submission" date="2022-01" db="EMBL/GenBank/DDBJ databases">
        <title>Genome Sequence Resource for Two Populations of Ditylenchus destructor, the Migratory Endoparasitic Phytonematode.</title>
        <authorList>
            <person name="Zhang H."/>
            <person name="Lin R."/>
            <person name="Xie B."/>
        </authorList>
    </citation>
    <scope>NUCLEOTIDE SEQUENCE</scope>
    <source>
        <strain evidence="8">BazhouSP</strain>
    </source>
</reference>
<organism evidence="8 9">
    <name type="scientific">Ditylenchus destructor</name>
    <dbReference type="NCBI Taxonomy" id="166010"/>
    <lineage>
        <taxon>Eukaryota</taxon>
        <taxon>Metazoa</taxon>
        <taxon>Ecdysozoa</taxon>
        <taxon>Nematoda</taxon>
        <taxon>Chromadorea</taxon>
        <taxon>Rhabditida</taxon>
        <taxon>Tylenchina</taxon>
        <taxon>Tylenchomorpha</taxon>
        <taxon>Sphaerularioidea</taxon>
        <taxon>Anguinidae</taxon>
        <taxon>Anguininae</taxon>
        <taxon>Ditylenchus</taxon>
    </lineage>
</organism>
<evidence type="ECO:0000259" key="6">
    <source>
        <dbReference type="PROSITE" id="PS50404"/>
    </source>
</evidence>
<evidence type="ECO:0000256" key="4">
    <source>
        <dbReference type="ARBA" id="ARBA00047960"/>
    </source>
</evidence>
<dbReference type="Gene3D" id="3.40.30.10">
    <property type="entry name" value="Glutaredoxin"/>
    <property type="match status" value="1"/>
</dbReference>
<evidence type="ECO:0000313" key="9">
    <source>
        <dbReference type="Proteomes" id="UP001201812"/>
    </source>
</evidence>
<dbReference type="CDD" id="cd03192">
    <property type="entry name" value="GST_C_Sigma_like"/>
    <property type="match status" value="1"/>
</dbReference>
<dbReference type="PANTHER" id="PTHR11571:SF224">
    <property type="entry name" value="HEMATOPOIETIC PROSTAGLANDIN D SYNTHASE"/>
    <property type="match status" value="1"/>
</dbReference>
<dbReference type="GO" id="GO:0005737">
    <property type="term" value="C:cytoplasm"/>
    <property type="evidence" value="ECO:0007669"/>
    <property type="project" value="UniProtKB-ARBA"/>
</dbReference>
<dbReference type="InterPro" id="IPR040079">
    <property type="entry name" value="Glutathione_S-Trfase"/>
</dbReference>
<gene>
    <name evidence="8" type="ORF">DdX_11077</name>
</gene>
<comment type="catalytic activity">
    <reaction evidence="4">
        <text>RX + glutathione = an S-substituted glutathione + a halide anion + H(+)</text>
        <dbReference type="Rhea" id="RHEA:16437"/>
        <dbReference type="ChEBI" id="CHEBI:15378"/>
        <dbReference type="ChEBI" id="CHEBI:16042"/>
        <dbReference type="ChEBI" id="CHEBI:17792"/>
        <dbReference type="ChEBI" id="CHEBI:57925"/>
        <dbReference type="ChEBI" id="CHEBI:90779"/>
        <dbReference type="EC" id="2.5.1.18"/>
    </reaction>
</comment>
<dbReference type="SUPFAM" id="SSF52833">
    <property type="entry name" value="Thioredoxin-like"/>
    <property type="match status" value="1"/>
</dbReference>
<dbReference type="InterPro" id="IPR004046">
    <property type="entry name" value="GST_C"/>
</dbReference>
<comment type="similarity">
    <text evidence="3">Belongs to the GST superfamily. Sigma family.</text>
</comment>
<feature type="domain" description="GST C-terminal" evidence="7">
    <location>
        <begin position="85"/>
        <end position="211"/>
    </location>
</feature>
<evidence type="ECO:0000256" key="1">
    <source>
        <dbReference type="ARBA" id="ARBA00012452"/>
    </source>
</evidence>
<evidence type="ECO:0000256" key="2">
    <source>
        <dbReference type="ARBA" id="ARBA00022679"/>
    </source>
</evidence>
<keyword evidence="2" id="KW-0808">Transferase</keyword>
<dbReference type="CDD" id="cd03039">
    <property type="entry name" value="GST_N_Sigma_like"/>
    <property type="match status" value="1"/>
</dbReference>
<feature type="domain" description="GST N-terminal" evidence="6">
    <location>
        <begin position="2"/>
        <end position="83"/>
    </location>
</feature>